<feature type="signal peptide" evidence="2">
    <location>
        <begin position="1"/>
        <end position="27"/>
    </location>
</feature>
<gene>
    <name evidence="3" type="ORF">MOO44_04610</name>
</gene>
<evidence type="ECO:0000256" key="2">
    <source>
        <dbReference type="SAM" id="SignalP"/>
    </source>
</evidence>
<accession>A0A976RT64</accession>
<sequence length="604" mass="66671">MKRWGLITTLMAATVCWCGLTHQHASAAQQYYANFNQNSVANPPELQSGNGLTPTNQPATTVGSIPPTVVYNGKFNQTQYQMDQQNPSHSYTDQQGTTTFNTDYYLPNGFHVDSREYGNYQSSAQIGDNMYFVESLGDKVKQGAIAKYNTTDLTNLGVLGGNGDGRDLIWKAYTYTSPYTAYGQANLKLAANYQSVLNDAQNSDNDSQNAVQNASAQVASDQQDNQAYQAALQKITNAADQYAAKVQSALVKQRLFNAKITKRLAASNYVAYFNQVTATSLKTANQVTTKRKQVVKRLRKAKPAQRKALMKQLKQLTGRQTQLRATVKAAKVALKQFNQGIGKRYLTATQNVNDSNQLVNQDQLDVQTAEQNVTHNVQSLEAEHAQYLKYMAIVDAAQVSPLLNIGHGQTLSYNPVTQNLYLVQDDTLANLPAGGTNTITEINPTTLQPIKQFNFPLINGNANYSINTLTFDTAGNAYFGRKESVVEAGQKSFSTYQIYKGTLNETTGAANFSAVPQNINWGGYSNQNLDYDAYNNRMYIVSDNIITSVPLDKLVAGTLQPSDVHYMSFGINREFEDLSFDAQGYGYLLTLWSPEVMKSQAPLD</sequence>
<proteinExistence type="predicted"/>
<evidence type="ECO:0000313" key="4">
    <source>
        <dbReference type="Proteomes" id="UP000831181"/>
    </source>
</evidence>
<dbReference type="Proteomes" id="UP000831181">
    <property type="component" value="Chromosome"/>
</dbReference>
<feature type="region of interest" description="Disordered" evidence="1">
    <location>
        <begin position="42"/>
        <end position="64"/>
    </location>
</feature>
<keyword evidence="4" id="KW-1185">Reference proteome</keyword>
<evidence type="ECO:0000313" key="3">
    <source>
        <dbReference type="EMBL" id="UQS87440.1"/>
    </source>
</evidence>
<dbReference type="EMBL" id="CP093361">
    <property type="protein sequence ID" value="UQS87440.1"/>
    <property type="molecule type" value="Genomic_DNA"/>
</dbReference>
<keyword evidence="2" id="KW-0732">Signal</keyword>
<dbReference type="RefSeq" id="WP_260117247.1">
    <property type="nucleotide sequence ID" value="NZ_CP093361.1"/>
</dbReference>
<dbReference type="AlphaFoldDB" id="A0A976RT64"/>
<evidence type="ECO:0000256" key="1">
    <source>
        <dbReference type="SAM" id="MobiDB-lite"/>
    </source>
</evidence>
<organism evidence="3 4">
    <name type="scientific">Nicoliella spurrieriana</name>
    <dbReference type="NCBI Taxonomy" id="2925830"/>
    <lineage>
        <taxon>Bacteria</taxon>
        <taxon>Bacillati</taxon>
        <taxon>Bacillota</taxon>
        <taxon>Bacilli</taxon>
        <taxon>Lactobacillales</taxon>
        <taxon>Lactobacillaceae</taxon>
        <taxon>Nicoliella</taxon>
    </lineage>
</organism>
<name>A0A976RT64_9LACO</name>
<feature type="chain" id="PRO_5037860591" evidence="2">
    <location>
        <begin position="28"/>
        <end position="604"/>
    </location>
</feature>
<protein>
    <submittedName>
        <fullName evidence="3">Uncharacterized protein</fullName>
    </submittedName>
</protein>
<dbReference type="KEGG" id="lbe:MOO44_04610"/>
<reference evidence="3" key="1">
    <citation type="journal article" date="2022" name="Int. J. Syst. Evol. Microbiol.">
        <title>Apilactobacillus apisilvae sp. nov., Nicolia spurrieriana gen. nov. sp. nov., Bombilactobacillus folatiphilus sp. nov. and Bombilactobacillus thymidiniphilus sp. nov., four new lactic acid bacterial isolates from stingless bees Tetragonula carbonaria and Austroplebeia australis.</title>
        <authorList>
            <person name="Oliphant S.A."/>
            <person name="Watson-Haigh N.S."/>
            <person name="Sumby K.M."/>
            <person name="Gardner J."/>
            <person name="Groom S."/>
            <person name="Jiranek V."/>
        </authorList>
    </citation>
    <scope>NUCLEOTIDE SEQUENCE</scope>
    <source>
        <strain evidence="3">SGEP1_A5</strain>
    </source>
</reference>
<feature type="compositionally biased region" description="Polar residues" evidence="1">
    <location>
        <begin position="42"/>
        <end position="63"/>
    </location>
</feature>